<dbReference type="HAMAP" id="MF_00065">
    <property type="entry name" value="Adenylyl_sulf_kinase"/>
    <property type="match status" value="1"/>
</dbReference>
<keyword evidence="6 13" id="KW-0808">Transferase</keyword>
<dbReference type="FunFam" id="3.40.50.300:FF:000212">
    <property type="entry name" value="Adenylyl-sulfate kinase"/>
    <property type="match status" value="1"/>
</dbReference>
<evidence type="ECO:0000256" key="9">
    <source>
        <dbReference type="ARBA" id="ARBA00022840"/>
    </source>
</evidence>
<dbReference type="SUPFAM" id="SSF52540">
    <property type="entry name" value="P-loop containing nucleoside triphosphate hydrolases"/>
    <property type="match status" value="1"/>
</dbReference>
<dbReference type="EC" id="2.7.1.25" evidence="5 13"/>
<evidence type="ECO:0000256" key="1">
    <source>
        <dbReference type="ARBA" id="ARBA00001823"/>
    </source>
</evidence>
<dbReference type="NCBIfam" id="NF003013">
    <property type="entry name" value="PRK03846.1"/>
    <property type="match status" value="1"/>
</dbReference>
<feature type="active site" description="Phosphoserine intermediate" evidence="13">
    <location>
        <position position="110"/>
    </location>
</feature>
<dbReference type="AlphaFoldDB" id="A0A2U3QF18"/>
<evidence type="ECO:0000256" key="13">
    <source>
        <dbReference type="HAMAP-Rule" id="MF_00065"/>
    </source>
</evidence>
<comment type="similarity">
    <text evidence="4 13 14">Belongs to the APS kinase family.</text>
</comment>
<evidence type="ECO:0000256" key="2">
    <source>
        <dbReference type="ARBA" id="ARBA00002632"/>
    </source>
</evidence>
<reference evidence="17" key="1">
    <citation type="submission" date="2018-03" db="EMBL/GenBank/DDBJ databases">
        <authorList>
            <person name="Zecchin S."/>
        </authorList>
    </citation>
    <scope>NUCLEOTIDE SEQUENCE [LARGE SCALE GENOMIC DNA]</scope>
</reference>
<dbReference type="EMBL" id="OUUY01000035">
    <property type="protein sequence ID" value="SPP99909.1"/>
    <property type="molecule type" value="Genomic_DNA"/>
</dbReference>
<feature type="binding site" evidence="13">
    <location>
        <begin position="36"/>
        <end position="43"/>
    </location>
    <ligand>
        <name>ATP</name>
        <dbReference type="ChEBI" id="CHEBI:30616"/>
    </ligand>
</feature>
<name>A0A2U3QF18_9BACT</name>
<accession>A0A2U3QF18</accession>
<dbReference type="NCBIfam" id="TIGR00455">
    <property type="entry name" value="apsK"/>
    <property type="match status" value="1"/>
</dbReference>
<dbReference type="InterPro" id="IPR059117">
    <property type="entry name" value="APS_kinase_dom"/>
</dbReference>
<keyword evidence="8 13" id="KW-0418">Kinase</keyword>
<comment type="function">
    <text evidence="2 13 14">Catalyzes the synthesis of activated sulfate.</text>
</comment>
<evidence type="ECO:0000256" key="14">
    <source>
        <dbReference type="RuleBase" id="RU004347"/>
    </source>
</evidence>
<dbReference type="InterPro" id="IPR027417">
    <property type="entry name" value="P-loop_NTPase"/>
</dbReference>
<sequence length="201" mass="22926">MATNEANHVIWHECLVKRCDRNSLNKHQSGLVWLTGLSAAGKSTIAHAVEKELHDQGIRTYVLDGDNIRHGLNSNLGFSPEDRKENIRRIGEVARLMADAGVLTFAAFISPYREDRDTVRRLFKEDNFIEIYVKCSVEECERRDPKGQYKKARAGIIKNYTGISAPYEEPLTPELVIDTEAMSLEESKKCLIEYLCERKII</sequence>
<protein>
    <recommendedName>
        <fullName evidence="5 13">Adenylyl-sulfate kinase</fullName>
        <ecNumber evidence="5 13">2.7.1.25</ecNumber>
    </recommendedName>
    <alternativeName>
        <fullName evidence="11 13">APS kinase</fullName>
    </alternativeName>
    <alternativeName>
        <fullName evidence="12 13">ATP adenosine-5'-phosphosulfate 3'-phosphotransferase</fullName>
    </alternativeName>
    <alternativeName>
        <fullName evidence="10 13">Adenosine-5'-phosphosulfate kinase</fullName>
    </alternativeName>
</protein>
<feature type="domain" description="APS kinase" evidence="15">
    <location>
        <begin position="30"/>
        <end position="178"/>
    </location>
</feature>
<keyword evidence="17" id="KW-1185">Reference proteome</keyword>
<keyword evidence="13" id="KW-0597">Phosphoprotein</keyword>
<dbReference type="Proteomes" id="UP000245125">
    <property type="component" value="Unassembled WGS sequence"/>
</dbReference>
<dbReference type="GO" id="GO:0000103">
    <property type="term" value="P:sulfate assimilation"/>
    <property type="evidence" value="ECO:0007669"/>
    <property type="project" value="UniProtKB-UniRule"/>
</dbReference>
<evidence type="ECO:0000256" key="4">
    <source>
        <dbReference type="ARBA" id="ARBA00007008"/>
    </source>
</evidence>
<dbReference type="GO" id="GO:0005524">
    <property type="term" value="F:ATP binding"/>
    <property type="evidence" value="ECO:0007669"/>
    <property type="project" value="UniProtKB-UniRule"/>
</dbReference>
<organism evidence="16 17">
    <name type="scientific">Candidatus Sulfobium mesophilum</name>
    <dbReference type="NCBI Taxonomy" id="2016548"/>
    <lineage>
        <taxon>Bacteria</taxon>
        <taxon>Pseudomonadati</taxon>
        <taxon>Nitrospirota</taxon>
        <taxon>Nitrospiria</taxon>
        <taxon>Nitrospirales</taxon>
        <taxon>Nitrospiraceae</taxon>
        <taxon>Candidatus Sulfobium</taxon>
    </lineage>
</organism>
<dbReference type="InterPro" id="IPR002891">
    <property type="entry name" value="APS"/>
</dbReference>
<dbReference type="PANTHER" id="PTHR11055">
    <property type="entry name" value="BIFUNCTIONAL 3'-PHOSPHOADENOSINE 5'-PHOSPHOSULFATE SYNTHASE"/>
    <property type="match status" value="1"/>
</dbReference>
<evidence type="ECO:0000259" key="15">
    <source>
        <dbReference type="Pfam" id="PF01583"/>
    </source>
</evidence>
<keyword evidence="9 13" id="KW-0067">ATP-binding</keyword>
<dbReference type="GO" id="GO:0070814">
    <property type="term" value="P:hydrogen sulfide biosynthetic process"/>
    <property type="evidence" value="ECO:0007669"/>
    <property type="project" value="UniProtKB-UniRule"/>
</dbReference>
<dbReference type="Pfam" id="PF01583">
    <property type="entry name" value="APS_kinase"/>
    <property type="match status" value="1"/>
</dbReference>
<evidence type="ECO:0000256" key="11">
    <source>
        <dbReference type="ARBA" id="ARBA00031393"/>
    </source>
</evidence>
<dbReference type="UniPathway" id="UPA00140">
    <property type="reaction ID" value="UER00205"/>
</dbReference>
<evidence type="ECO:0000256" key="7">
    <source>
        <dbReference type="ARBA" id="ARBA00022741"/>
    </source>
</evidence>
<evidence type="ECO:0000256" key="5">
    <source>
        <dbReference type="ARBA" id="ARBA00012121"/>
    </source>
</evidence>
<evidence type="ECO:0000256" key="10">
    <source>
        <dbReference type="ARBA" id="ARBA00029724"/>
    </source>
</evidence>
<evidence type="ECO:0000256" key="8">
    <source>
        <dbReference type="ARBA" id="ARBA00022777"/>
    </source>
</evidence>
<evidence type="ECO:0000313" key="17">
    <source>
        <dbReference type="Proteomes" id="UP000245125"/>
    </source>
</evidence>
<dbReference type="PANTHER" id="PTHR11055:SF1">
    <property type="entry name" value="PAPS SYNTHETASE, ISOFORM D"/>
    <property type="match status" value="1"/>
</dbReference>
<comment type="catalytic activity">
    <reaction evidence="1 13 14">
        <text>adenosine 5'-phosphosulfate + ATP = 3'-phosphoadenylyl sulfate + ADP + H(+)</text>
        <dbReference type="Rhea" id="RHEA:24152"/>
        <dbReference type="ChEBI" id="CHEBI:15378"/>
        <dbReference type="ChEBI" id="CHEBI:30616"/>
        <dbReference type="ChEBI" id="CHEBI:58243"/>
        <dbReference type="ChEBI" id="CHEBI:58339"/>
        <dbReference type="ChEBI" id="CHEBI:456216"/>
        <dbReference type="EC" id="2.7.1.25"/>
    </reaction>
</comment>
<evidence type="ECO:0000256" key="12">
    <source>
        <dbReference type="ARBA" id="ARBA00031464"/>
    </source>
</evidence>
<proteinExistence type="inferred from homology"/>
<dbReference type="OrthoDB" id="9804504at2"/>
<dbReference type="Gene3D" id="3.40.50.300">
    <property type="entry name" value="P-loop containing nucleotide triphosphate hydrolases"/>
    <property type="match status" value="1"/>
</dbReference>
<dbReference type="GO" id="GO:0004020">
    <property type="term" value="F:adenylylsulfate kinase activity"/>
    <property type="evidence" value="ECO:0007669"/>
    <property type="project" value="UniProtKB-UniRule"/>
</dbReference>
<evidence type="ECO:0000313" key="16">
    <source>
        <dbReference type="EMBL" id="SPP99909.1"/>
    </source>
</evidence>
<keyword evidence="7 13" id="KW-0547">Nucleotide-binding</keyword>
<evidence type="ECO:0000256" key="3">
    <source>
        <dbReference type="ARBA" id="ARBA00004806"/>
    </source>
</evidence>
<evidence type="ECO:0000256" key="6">
    <source>
        <dbReference type="ARBA" id="ARBA00022679"/>
    </source>
</evidence>
<comment type="pathway">
    <text evidence="3 13 14">Sulfur metabolism; hydrogen sulfide biosynthesis; sulfite from sulfate: step 2/3.</text>
</comment>
<dbReference type="CDD" id="cd02027">
    <property type="entry name" value="APSK"/>
    <property type="match status" value="1"/>
</dbReference>
<gene>
    <name evidence="13 16" type="primary">cysC</name>
    <name evidence="16" type="ORF">NBG4_130032</name>
</gene>